<accession>A0AAQ3R6Z7</accession>
<dbReference type="PANTHER" id="PTHR36452">
    <property type="entry name" value="CHROMOSOME 12, WHOLE GENOME SHOTGUN SEQUENCE"/>
    <property type="match status" value="1"/>
</dbReference>
<dbReference type="PANTHER" id="PTHR36452:SF1">
    <property type="entry name" value="DUF2461 DOMAIN-CONTAINING PROTEIN"/>
    <property type="match status" value="1"/>
</dbReference>
<evidence type="ECO:0000256" key="1">
    <source>
        <dbReference type="SAM" id="MobiDB-lite"/>
    </source>
</evidence>
<dbReference type="InterPro" id="IPR012808">
    <property type="entry name" value="CHP02453"/>
</dbReference>
<feature type="region of interest" description="Disordered" evidence="1">
    <location>
        <begin position="1"/>
        <end position="124"/>
    </location>
</feature>
<dbReference type="NCBIfam" id="TIGR02453">
    <property type="entry name" value="TIGR02453 family protein"/>
    <property type="match status" value="1"/>
</dbReference>
<dbReference type="AlphaFoldDB" id="A0AAQ3R6Z7"/>
<evidence type="ECO:0000313" key="2">
    <source>
        <dbReference type="EMBL" id="WPG97720.1"/>
    </source>
</evidence>
<feature type="compositionally biased region" description="Basic and acidic residues" evidence="1">
    <location>
        <begin position="101"/>
        <end position="116"/>
    </location>
</feature>
<feature type="compositionally biased region" description="Low complexity" evidence="1">
    <location>
        <begin position="22"/>
        <end position="32"/>
    </location>
</feature>
<feature type="compositionally biased region" description="Acidic residues" evidence="1">
    <location>
        <begin position="90"/>
        <end position="100"/>
    </location>
</feature>
<proteinExistence type="predicted"/>
<keyword evidence="3" id="KW-1185">Reference proteome</keyword>
<feature type="compositionally biased region" description="Acidic residues" evidence="1">
    <location>
        <begin position="59"/>
        <end position="78"/>
    </location>
</feature>
<evidence type="ECO:0000313" key="3">
    <source>
        <dbReference type="Proteomes" id="UP001303373"/>
    </source>
</evidence>
<gene>
    <name evidence="2" type="ORF">R9X50_00050100</name>
</gene>
<name>A0AAQ3R6Z7_9PEZI</name>
<feature type="region of interest" description="Disordered" evidence="1">
    <location>
        <begin position="397"/>
        <end position="423"/>
    </location>
</feature>
<dbReference type="Pfam" id="PF09365">
    <property type="entry name" value="DUF2461"/>
    <property type="match status" value="1"/>
</dbReference>
<protein>
    <submittedName>
        <fullName evidence="2">Uncharacterized protein</fullName>
    </submittedName>
</protein>
<organism evidence="2 3">
    <name type="scientific">Acrodontium crateriforme</name>
    <dbReference type="NCBI Taxonomy" id="150365"/>
    <lineage>
        <taxon>Eukaryota</taxon>
        <taxon>Fungi</taxon>
        <taxon>Dikarya</taxon>
        <taxon>Ascomycota</taxon>
        <taxon>Pezizomycotina</taxon>
        <taxon>Dothideomycetes</taxon>
        <taxon>Dothideomycetidae</taxon>
        <taxon>Mycosphaerellales</taxon>
        <taxon>Teratosphaeriaceae</taxon>
        <taxon>Acrodontium</taxon>
    </lineage>
</organism>
<dbReference type="Proteomes" id="UP001303373">
    <property type="component" value="Chromosome 1"/>
</dbReference>
<dbReference type="EMBL" id="CP138580">
    <property type="protein sequence ID" value="WPG97720.1"/>
    <property type="molecule type" value="Genomic_DNA"/>
</dbReference>
<reference evidence="2 3" key="1">
    <citation type="submission" date="2023-11" db="EMBL/GenBank/DDBJ databases">
        <title>An acidophilic fungus is an integral part of prey digestion in a carnivorous sundew plant.</title>
        <authorList>
            <person name="Tsai I.J."/>
        </authorList>
    </citation>
    <scope>NUCLEOTIDE SEQUENCE [LARGE SCALE GENOMIC DNA]</scope>
    <source>
        <strain evidence="2">169a</strain>
    </source>
</reference>
<sequence>MVRKSARLSSSAQKPSGHKRAASNTATPTAAAKRSKVKATLTKSPHFKDAKSKVAQEQGDFDNEDQDEPSSDGGEASEFEGKGDSSSELAADEEDDYESESDAKPARKRTSAKESNSDTTPAIVAKDAWRPGVSAGLGPGKQLIIKKVKPRPAGETPYTDTTIHPNTFLFLKDLKANNQREWLKMHDAEFRQSEQDWYSMVETLTEKLTEIDDTVPELPVKDLIFRIYRDIRFSKDPTPYKPHFSAAWSRTGRKGPYAVYYVHIEPNDKSFVGGGLWHPEASSVASLRRDIDRRAHRIKNVLMNDDVRKTFLDDAATEAKAVSAFCKANASNALKSKPKGYDGDHPNITLLRLRNFVLAQNLTDDVVVGPDGMKRILELMTCMKPFITYLNSVVMPDEADEEDNSDDDDMSNEEDDSNSEDGA</sequence>